<protein>
    <recommendedName>
        <fullName evidence="3">TonB-dependent receptor</fullName>
    </recommendedName>
</protein>
<sequence>MINTGIFILPDKLWPGAEEIGWLENLKISLDIENLLDTYRRVTLGDGSVPPGFSRHQIDPLGRTVELSVRKRF</sequence>
<dbReference type="EMBL" id="QXFK01000019">
    <property type="protein sequence ID" value="RIV75508.1"/>
    <property type="molecule type" value="Genomic_DNA"/>
</dbReference>
<comment type="caution">
    <text evidence="1">The sequence shown here is derived from an EMBL/GenBank/DDBJ whole genome shotgun (WGS) entry which is preliminary data.</text>
</comment>
<keyword evidence="2" id="KW-1185">Reference proteome</keyword>
<dbReference type="Proteomes" id="UP000285092">
    <property type="component" value="Unassembled WGS sequence"/>
</dbReference>
<evidence type="ECO:0000313" key="1">
    <source>
        <dbReference type="EMBL" id="RIV75508.1"/>
    </source>
</evidence>
<evidence type="ECO:0000313" key="2">
    <source>
        <dbReference type="Proteomes" id="UP000285092"/>
    </source>
</evidence>
<dbReference type="OrthoDB" id="7224136at2"/>
<proteinExistence type="predicted"/>
<organism evidence="1 2">
    <name type="scientific">Pelagerythrobacter aerophilus</name>
    <dbReference type="NCBI Taxonomy" id="2306995"/>
    <lineage>
        <taxon>Bacteria</taxon>
        <taxon>Pseudomonadati</taxon>
        <taxon>Pseudomonadota</taxon>
        <taxon>Alphaproteobacteria</taxon>
        <taxon>Sphingomonadales</taxon>
        <taxon>Erythrobacteraceae</taxon>
        <taxon>Pelagerythrobacter</taxon>
    </lineage>
</organism>
<name>A0A418NCQ7_9SPHN</name>
<evidence type="ECO:0008006" key="3">
    <source>
        <dbReference type="Google" id="ProtNLM"/>
    </source>
</evidence>
<reference evidence="1 2" key="1">
    <citation type="submission" date="2018-08" db="EMBL/GenBank/DDBJ databases">
        <title>Altererythrobacter sp.Ery1 and Ery12, the genome sequencing of novel strains in genus Alterythrobacter.</title>
        <authorList>
            <person name="Cheng H."/>
            <person name="Wu Y.-H."/>
            <person name="Fang C."/>
            <person name="Xu X.-W."/>
        </authorList>
    </citation>
    <scope>NUCLEOTIDE SEQUENCE [LARGE SCALE GENOMIC DNA]</scope>
    <source>
        <strain evidence="1 2">Ery1</strain>
    </source>
</reference>
<dbReference type="AlphaFoldDB" id="A0A418NCQ7"/>
<dbReference type="RefSeq" id="WP_119514434.1">
    <property type="nucleotide sequence ID" value="NZ_QXFK01000019.1"/>
</dbReference>
<accession>A0A418NCQ7</accession>
<gene>
    <name evidence="1" type="ORF">D2V04_14465</name>
</gene>